<protein>
    <submittedName>
        <fullName evidence="3">AmfC protein</fullName>
    </submittedName>
</protein>
<feature type="region of interest" description="Disordered" evidence="1">
    <location>
        <begin position="1"/>
        <end position="41"/>
    </location>
</feature>
<proteinExistence type="predicted"/>
<dbReference type="Pfam" id="PF22802">
    <property type="entry name" value="RsiG"/>
    <property type="match status" value="2"/>
</dbReference>
<gene>
    <name evidence="3" type="ORF">AB0K36_08915</name>
</gene>
<evidence type="ECO:0000313" key="3">
    <source>
        <dbReference type="EMBL" id="MEV4680882.1"/>
    </source>
</evidence>
<name>A0ABV3HQP0_9ACTN</name>
<comment type="caution">
    <text evidence="3">The sequence shown here is derived from an EMBL/GenBank/DDBJ whole genome shotgun (WGS) entry which is preliminary data.</text>
</comment>
<feature type="domain" description="RsiG-like" evidence="2">
    <location>
        <begin position="147"/>
        <end position="205"/>
    </location>
</feature>
<organism evidence="3 4">
    <name type="scientific">Streptomyces kurssanovii</name>
    <dbReference type="NCBI Taxonomy" id="67312"/>
    <lineage>
        <taxon>Bacteria</taxon>
        <taxon>Bacillati</taxon>
        <taxon>Actinomycetota</taxon>
        <taxon>Actinomycetes</taxon>
        <taxon>Kitasatosporales</taxon>
        <taxon>Streptomycetaceae</taxon>
        <taxon>Streptomyces</taxon>
    </lineage>
</organism>
<dbReference type="RefSeq" id="WP_364590354.1">
    <property type="nucleotide sequence ID" value="NZ_JBFAQK010000008.1"/>
</dbReference>
<sequence length="207" mass="23197">MSTSGAGQSLGPVPIRPHSTSAVRPPRQRNGAELPAHPEHDLTALRLPELRTLRRDSQRDEADLSYVRRLVQGRIDILRAELARRQGPGTTGTPGTPVVDRLVVDRLSEILADPPSRRGSSARHVTLSTPRGEEYRRLASEMLDEIQLSDLDARTDEELRTAMGRLLGYEQQVSHRRRLLQRTADDCSAEIARRYREGEAQVDDLLT</sequence>
<evidence type="ECO:0000256" key="1">
    <source>
        <dbReference type="SAM" id="MobiDB-lite"/>
    </source>
</evidence>
<reference evidence="3 4" key="1">
    <citation type="submission" date="2024-06" db="EMBL/GenBank/DDBJ databases">
        <title>The Natural Products Discovery Center: Release of the First 8490 Sequenced Strains for Exploring Actinobacteria Biosynthetic Diversity.</title>
        <authorList>
            <person name="Kalkreuter E."/>
            <person name="Kautsar S.A."/>
            <person name="Yang D."/>
            <person name="Bader C.D."/>
            <person name="Teijaro C.N."/>
            <person name="Fluegel L."/>
            <person name="Davis C.M."/>
            <person name="Simpson J.R."/>
            <person name="Lauterbach L."/>
            <person name="Steele A.D."/>
            <person name="Gui C."/>
            <person name="Meng S."/>
            <person name="Li G."/>
            <person name="Viehrig K."/>
            <person name="Ye F."/>
            <person name="Su P."/>
            <person name="Kiefer A.F."/>
            <person name="Nichols A."/>
            <person name="Cepeda A.J."/>
            <person name="Yan W."/>
            <person name="Fan B."/>
            <person name="Jiang Y."/>
            <person name="Adhikari A."/>
            <person name="Zheng C.-J."/>
            <person name="Schuster L."/>
            <person name="Cowan T.M."/>
            <person name="Smanski M.J."/>
            <person name="Chevrette M.G."/>
            <person name="De Carvalho L.P.S."/>
            <person name="Shen B."/>
        </authorList>
    </citation>
    <scope>NUCLEOTIDE SEQUENCE [LARGE SCALE GENOMIC DNA]</scope>
    <source>
        <strain evidence="3 4">NPDC049344</strain>
    </source>
</reference>
<dbReference type="InterPro" id="IPR049575">
    <property type="entry name" value="RsiG-like"/>
</dbReference>
<evidence type="ECO:0000259" key="2">
    <source>
        <dbReference type="Pfam" id="PF22802"/>
    </source>
</evidence>
<keyword evidence="4" id="KW-1185">Reference proteome</keyword>
<dbReference type="CDD" id="cd21107">
    <property type="entry name" value="RsiG"/>
    <property type="match status" value="1"/>
</dbReference>
<dbReference type="Proteomes" id="UP001552521">
    <property type="component" value="Unassembled WGS sequence"/>
</dbReference>
<dbReference type="InterPro" id="IPR055209">
    <property type="entry name" value="RsiG-like_dom"/>
</dbReference>
<evidence type="ECO:0000313" key="4">
    <source>
        <dbReference type="Proteomes" id="UP001552521"/>
    </source>
</evidence>
<dbReference type="EMBL" id="JBFAQK010000008">
    <property type="protein sequence ID" value="MEV4680882.1"/>
    <property type="molecule type" value="Genomic_DNA"/>
</dbReference>
<accession>A0ABV3HQP0</accession>
<feature type="domain" description="RsiG-like" evidence="2">
    <location>
        <begin position="37"/>
        <end position="111"/>
    </location>
</feature>